<dbReference type="PANTHER" id="PTHR15503:SF45">
    <property type="entry name" value="RNA-DIRECTED DNA POLYMERASE HOMOLOG"/>
    <property type="match status" value="1"/>
</dbReference>
<organism evidence="1 2">
    <name type="scientific">Gossypium australe</name>
    <dbReference type="NCBI Taxonomy" id="47621"/>
    <lineage>
        <taxon>Eukaryota</taxon>
        <taxon>Viridiplantae</taxon>
        <taxon>Streptophyta</taxon>
        <taxon>Embryophyta</taxon>
        <taxon>Tracheophyta</taxon>
        <taxon>Spermatophyta</taxon>
        <taxon>Magnoliopsida</taxon>
        <taxon>eudicotyledons</taxon>
        <taxon>Gunneridae</taxon>
        <taxon>Pentapetalae</taxon>
        <taxon>rosids</taxon>
        <taxon>malvids</taxon>
        <taxon>Malvales</taxon>
        <taxon>Malvaceae</taxon>
        <taxon>Malvoideae</taxon>
        <taxon>Gossypium</taxon>
    </lineage>
</organism>
<dbReference type="InterPro" id="IPR032567">
    <property type="entry name" value="RTL1-rel"/>
</dbReference>
<keyword evidence="2" id="KW-1185">Reference proteome</keyword>
<protein>
    <submittedName>
        <fullName evidence="1">DNA/RNA polymerases superfamily protein</fullName>
    </submittedName>
</protein>
<dbReference type="AlphaFoldDB" id="A0A5B6X2T0"/>
<reference evidence="2" key="1">
    <citation type="journal article" date="2019" name="Plant Biotechnol. J.">
        <title>Genome sequencing of the Australian wild diploid species Gossypium australe highlights disease resistance and delayed gland morphogenesis.</title>
        <authorList>
            <person name="Cai Y."/>
            <person name="Cai X."/>
            <person name="Wang Q."/>
            <person name="Wang P."/>
            <person name="Zhang Y."/>
            <person name="Cai C."/>
            <person name="Xu Y."/>
            <person name="Wang K."/>
            <person name="Zhou Z."/>
            <person name="Wang C."/>
            <person name="Geng S."/>
            <person name="Li B."/>
            <person name="Dong Q."/>
            <person name="Hou Y."/>
            <person name="Wang H."/>
            <person name="Ai P."/>
            <person name="Liu Z."/>
            <person name="Yi F."/>
            <person name="Sun M."/>
            <person name="An G."/>
            <person name="Cheng J."/>
            <person name="Zhang Y."/>
            <person name="Shi Q."/>
            <person name="Xie Y."/>
            <person name="Shi X."/>
            <person name="Chang Y."/>
            <person name="Huang F."/>
            <person name="Chen Y."/>
            <person name="Hong S."/>
            <person name="Mi L."/>
            <person name="Sun Q."/>
            <person name="Zhang L."/>
            <person name="Zhou B."/>
            <person name="Peng R."/>
            <person name="Zhang X."/>
            <person name="Liu F."/>
        </authorList>
    </citation>
    <scope>NUCLEOTIDE SEQUENCE [LARGE SCALE GENOMIC DNA]</scope>
    <source>
        <strain evidence="2">cv. PA1801</strain>
    </source>
</reference>
<sequence length="221" mass="25608">MLDKLGKEVDETIINVNILSPLGQFVSVNKIYKRCPLEIQGEVFSVDLMKLPFSEFEPIFWNRLFILATKRVTLKTFIWEKIVMVGERKDYLSNVISSLVAKTLVHKGCETYLAYILDTSASESFVENICIMRDYSDISWEFGIDLLLGTDPVSIAPYHMAPKELVELKWCKGVIDLRSGYYMLKVKEMNIPKTTFRTRYGHYGPCDTLWSHERFINDILI</sequence>
<dbReference type="SUPFAM" id="SSF56672">
    <property type="entry name" value="DNA/RNA polymerases"/>
    <property type="match status" value="1"/>
</dbReference>
<dbReference type="Proteomes" id="UP000325315">
    <property type="component" value="Unassembled WGS sequence"/>
</dbReference>
<dbReference type="PANTHER" id="PTHR15503">
    <property type="entry name" value="LDOC1 RELATED"/>
    <property type="match status" value="1"/>
</dbReference>
<name>A0A5B6X2T0_9ROSI</name>
<evidence type="ECO:0000313" key="1">
    <source>
        <dbReference type="EMBL" id="KAA3487614.1"/>
    </source>
</evidence>
<accession>A0A5B6X2T0</accession>
<dbReference type="OrthoDB" id="437338at2759"/>
<dbReference type="EMBL" id="SMMG02000001">
    <property type="protein sequence ID" value="KAA3487614.1"/>
    <property type="molecule type" value="Genomic_DNA"/>
</dbReference>
<evidence type="ECO:0000313" key="2">
    <source>
        <dbReference type="Proteomes" id="UP000325315"/>
    </source>
</evidence>
<gene>
    <name evidence="1" type="ORF">EPI10_031428</name>
</gene>
<proteinExistence type="predicted"/>
<dbReference type="Pfam" id="PF08284">
    <property type="entry name" value="RVP_2"/>
    <property type="match status" value="1"/>
</dbReference>
<dbReference type="InterPro" id="IPR043502">
    <property type="entry name" value="DNA/RNA_pol_sf"/>
</dbReference>
<comment type="caution">
    <text evidence="1">The sequence shown here is derived from an EMBL/GenBank/DDBJ whole genome shotgun (WGS) entry which is preliminary data.</text>
</comment>